<evidence type="ECO:0000313" key="7">
    <source>
        <dbReference type="EMBL" id="GMS91807.1"/>
    </source>
</evidence>
<keyword evidence="3 6" id="KW-0812">Transmembrane</keyword>
<dbReference type="EMBL" id="BTSX01000004">
    <property type="protein sequence ID" value="GMS91807.1"/>
    <property type="molecule type" value="Genomic_DNA"/>
</dbReference>
<dbReference type="PROSITE" id="PS00237">
    <property type="entry name" value="G_PROTEIN_RECEP_F1_1"/>
    <property type="match status" value="1"/>
</dbReference>
<evidence type="ECO:0000256" key="6">
    <source>
        <dbReference type="RuleBase" id="RU280813"/>
    </source>
</evidence>
<keyword evidence="5 6" id="KW-0472">Membrane</keyword>
<comment type="similarity">
    <text evidence="2 6">Belongs to the nematode receptor-like protein srg family.</text>
</comment>
<evidence type="ECO:0000256" key="3">
    <source>
        <dbReference type="ARBA" id="ARBA00022692"/>
    </source>
</evidence>
<reference evidence="7" key="1">
    <citation type="submission" date="2023-10" db="EMBL/GenBank/DDBJ databases">
        <title>Genome assembly of Pristionchus species.</title>
        <authorList>
            <person name="Yoshida K."/>
            <person name="Sommer R.J."/>
        </authorList>
    </citation>
    <scope>NUCLEOTIDE SEQUENCE</scope>
    <source>
        <strain evidence="7">RS0144</strain>
    </source>
</reference>
<comment type="caution">
    <text evidence="6">Lacks conserved residue(s) required for the propagation of feature annotation.</text>
</comment>
<comment type="subcellular location">
    <subcellularLocation>
        <location evidence="1">Membrane</location>
        <topology evidence="1">Multi-pass membrane protein</topology>
    </subcellularLocation>
</comment>
<proteinExistence type="inferred from homology"/>
<dbReference type="InterPro" id="IPR000276">
    <property type="entry name" value="GPCR_Rhodpsn"/>
</dbReference>
<keyword evidence="4 6" id="KW-1133">Transmembrane helix</keyword>
<gene>
    <name evidence="7" type="ORF">PENTCL1PPCAC_13982</name>
</gene>
<feature type="transmembrane region" description="Helical" evidence="6">
    <location>
        <begin position="150"/>
        <end position="177"/>
    </location>
</feature>
<dbReference type="PANTHER" id="PTHR31627">
    <property type="entry name" value="SERPENTINE RECEPTOR CLASS GAMMA-RELATED"/>
    <property type="match status" value="1"/>
</dbReference>
<evidence type="ECO:0000313" key="8">
    <source>
        <dbReference type="Proteomes" id="UP001432027"/>
    </source>
</evidence>
<dbReference type="GO" id="GO:0007606">
    <property type="term" value="P:sensory perception of chemical stimulus"/>
    <property type="evidence" value="ECO:0007669"/>
    <property type="project" value="UniProtKB-UniRule"/>
</dbReference>
<feature type="transmembrane region" description="Helical" evidence="6">
    <location>
        <begin position="40"/>
        <end position="62"/>
    </location>
</feature>
<dbReference type="InterPro" id="IPR051119">
    <property type="entry name" value="Nematode_SR-like"/>
</dbReference>
<feature type="transmembrane region" description="Helical" evidence="6">
    <location>
        <begin position="113"/>
        <end position="138"/>
    </location>
</feature>
<organism evidence="7 8">
    <name type="scientific">Pristionchus entomophagus</name>
    <dbReference type="NCBI Taxonomy" id="358040"/>
    <lineage>
        <taxon>Eukaryota</taxon>
        <taxon>Metazoa</taxon>
        <taxon>Ecdysozoa</taxon>
        <taxon>Nematoda</taxon>
        <taxon>Chromadorea</taxon>
        <taxon>Rhabditida</taxon>
        <taxon>Rhabditina</taxon>
        <taxon>Diplogasteromorpha</taxon>
        <taxon>Diplogasteroidea</taxon>
        <taxon>Neodiplogasteridae</taxon>
        <taxon>Pristionchus</taxon>
    </lineage>
</organism>
<evidence type="ECO:0000256" key="1">
    <source>
        <dbReference type="ARBA" id="ARBA00004141"/>
    </source>
</evidence>
<dbReference type="AlphaFoldDB" id="A0AAV5TA42"/>
<dbReference type="Pfam" id="PF02118">
    <property type="entry name" value="Srg"/>
    <property type="match status" value="1"/>
</dbReference>
<name>A0AAV5TA42_9BILA</name>
<evidence type="ECO:0000256" key="4">
    <source>
        <dbReference type="ARBA" id="ARBA00022989"/>
    </source>
</evidence>
<keyword evidence="8" id="KW-1185">Reference proteome</keyword>
<sequence>MILADWAFILYSVYVPLIIAIYLLELYVIFHHRKTFNSSFYKIFSVLAVVNIAACTFATFVFRMPLYPIVNHLYESLMLSVTYYLNCLSQFLGVLLAFNRFTSLYFPVLHDYFWRWAIFAGIGVCIIVSVPPVVHLLYFPASFFDMASIWFNMAVVTVTCNSLSSLLYGACLVRLCFFSTTRNRSAERNFFIVGFLSMIFSLPYMAGMASFPYFY</sequence>
<dbReference type="GO" id="GO:0016020">
    <property type="term" value="C:membrane"/>
    <property type="evidence" value="ECO:0007669"/>
    <property type="project" value="UniProtKB-SubCell"/>
</dbReference>
<dbReference type="Proteomes" id="UP001432027">
    <property type="component" value="Unassembled WGS sequence"/>
</dbReference>
<feature type="transmembrane region" description="Helical" evidence="6">
    <location>
        <begin position="82"/>
        <end position="101"/>
    </location>
</feature>
<evidence type="ECO:0000256" key="2">
    <source>
        <dbReference type="ARBA" id="ARBA00005692"/>
    </source>
</evidence>
<evidence type="ECO:0000256" key="5">
    <source>
        <dbReference type="ARBA" id="ARBA00023136"/>
    </source>
</evidence>
<feature type="transmembrane region" description="Helical" evidence="6">
    <location>
        <begin position="189"/>
        <end position="214"/>
    </location>
</feature>
<protein>
    <recommendedName>
        <fullName evidence="6">Serpentine receptor class gamma</fullName>
    </recommendedName>
</protein>
<feature type="transmembrane region" description="Helical" evidence="6">
    <location>
        <begin position="6"/>
        <end position="28"/>
    </location>
</feature>
<comment type="caution">
    <text evidence="7">The sequence shown here is derived from an EMBL/GenBank/DDBJ whole genome shotgun (WGS) entry which is preliminary data.</text>
</comment>
<dbReference type="GO" id="GO:0004930">
    <property type="term" value="F:G protein-coupled receptor activity"/>
    <property type="evidence" value="ECO:0007669"/>
    <property type="project" value="InterPro"/>
</dbReference>
<dbReference type="PANTHER" id="PTHR31627:SF42">
    <property type="entry name" value="G_PROTEIN_RECEP_F1_2 DOMAIN-CONTAINING PROTEIN-RELATED"/>
    <property type="match status" value="1"/>
</dbReference>
<accession>A0AAV5TA42</accession>
<dbReference type="InterPro" id="IPR000609">
    <property type="entry name" value="7TM_GPCR_serpentine_rcpt_Srg"/>
</dbReference>